<keyword evidence="3" id="KW-1185">Reference proteome</keyword>
<evidence type="ECO:0000256" key="1">
    <source>
        <dbReference type="SAM" id="MobiDB-lite"/>
    </source>
</evidence>
<proteinExistence type="predicted"/>
<dbReference type="AlphaFoldDB" id="A0A4C1VJ02"/>
<gene>
    <name evidence="2" type="ORF">EVAR_96175_1</name>
</gene>
<feature type="region of interest" description="Disordered" evidence="1">
    <location>
        <begin position="145"/>
        <end position="170"/>
    </location>
</feature>
<name>A0A4C1VJ02_EUMVA</name>
<dbReference type="Proteomes" id="UP000299102">
    <property type="component" value="Unassembled WGS sequence"/>
</dbReference>
<organism evidence="2 3">
    <name type="scientific">Eumeta variegata</name>
    <name type="common">Bagworm moth</name>
    <name type="synonym">Eumeta japonica</name>
    <dbReference type="NCBI Taxonomy" id="151549"/>
    <lineage>
        <taxon>Eukaryota</taxon>
        <taxon>Metazoa</taxon>
        <taxon>Ecdysozoa</taxon>
        <taxon>Arthropoda</taxon>
        <taxon>Hexapoda</taxon>
        <taxon>Insecta</taxon>
        <taxon>Pterygota</taxon>
        <taxon>Neoptera</taxon>
        <taxon>Endopterygota</taxon>
        <taxon>Lepidoptera</taxon>
        <taxon>Glossata</taxon>
        <taxon>Ditrysia</taxon>
        <taxon>Tineoidea</taxon>
        <taxon>Psychidae</taxon>
        <taxon>Oiketicinae</taxon>
        <taxon>Eumeta</taxon>
    </lineage>
</organism>
<evidence type="ECO:0000313" key="2">
    <source>
        <dbReference type="EMBL" id="GBP38573.1"/>
    </source>
</evidence>
<evidence type="ECO:0000313" key="3">
    <source>
        <dbReference type="Proteomes" id="UP000299102"/>
    </source>
</evidence>
<reference evidence="2 3" key="1">
    <citation type="journal article" date="2019" name="Commun. Biol.">
        <title>The bagworm genome reveals a unique fibroin gene that provides high tensile strength.</title>
        <authorList>
            <person name="Kono N."/>
            <person name="Nakamura H."/>
            <person name="Ohtoshi R."/>
            <person name="Tomita M."/>
            <person name="Numata K."/>
            <person name="Arakawa K."/>
        </authorList>
    </citation>
    <scope>NUCLEOTIDE SEQUENCE [LARGE SCALE GENOMIC DNA]</scope>
</reference>
<sequence length="170" mass="19284">MKTQLFSITLLDVIQNKTGRILSQFIDFALKIDDKTLNEDMLLRPSKLSLLTFWSQLLGLSCSRLSPALTELLLKKSSPICSTNLELKYLRSKEDSSFPRNKTRMYYIFFPAFSYYPTERRATAVCQRSSRRENSMIVLMFPAGAGAASGPTHRAIPRGPRGPRGTHVDY</sequence>
<feature type="compositionally biased region" description="Low complexity" evidence="1">
    <location>
        <begin position="157"/>
        <end position="170"/>
    </location>
</feature>
<protein>
    <submittedName>
        <fullName evidence="2">Uncharacterized protein</fullName>
    </submittedName>
</protein>
<comment type="caution">
    <text evidence="2">The sequence shown here is derived from an EMBL/GenBank/DDBJ whole genome shotgun (WGS) entry which is preliminary data.</text>
</comment>
<dbReference type="EMBL" id="BGZK01000351">
    <property type="protein sequence ID" value="GBP38573.1"/>
    <property type="molecule type" value="Genomic_DNA"/>
</dbReference>
<accession>A0A4C1VJ02</accession>